<reference evidence="3" key="1">
    <citation type="submission" date="2022-08" db="EMBL/GenBank/DDBJ databases">
        <authorList>
            <person name="Wang H."/>
        </authorList>
    </citation>
    <scope>NUCLEOTIDE SEQUENCE</scope>
    <source>
        <strain evidence="3">XJK33-1</strain>
    </source>
</reference>
<evidence type="ECO:0000259" key="2">
    <source>
        <dbReference type="Pfam" id="PF18809"/>
    </source>
</evidence>
<feature type="non-terminal residue" evidence="3">
    <location>
        <position position="597"/>
    </location>
</feature>
<dbReference type="EMBL" id="JANURU010000037">
    <property type="protein sequence ID" value="MDL0147705.1"/>
    <property type="molecule type" value="Genomic_DNA"/>
</dbReference>
<keyword evidence="4" id="KW-1185">Reference proteome</keyword>
<dbReference type="Proteomes" id="UP001176223">
    <property type="component" value="Unassembled WGS sequence"/>
</dbReference>
<feature type="non-terminal residue" evidence="3">
    <location>
        <position position="1"/>
    </location>
</feature>
<dbReference type="Pfam" id="PF18809">
    <property type="entry name" value="PBECR1"/>
    <property type="match status" value="1"/>
</dbReference>
<organism evidence="3 4">
    <name type="scientific">Campylobacter felis</name>
    <dbReference type="NCBI Taxonomy" id="2974565"/>
    <lineage>
        <taxon>Bacteria</taxon>
        <taxon>Pseudomonadati</taxon>
        <taxon>Campylobacterota</taxon>
        <taxon>Epsilonproteobacteria</taxon>
        <taxon>Campylobacterales</taxon>
        <taxon>Campylobacteraceae</taxon>
        <taxon>Campylobacter</taxon>
    </lineage>
</organism>
<dbReference type="Pfam" id="PF18763">
    <property type="entry name" value="ddrB-ParB"/>
    <property type="match status" value="1"/>
</dbReference>
<feature type="domain" description="Phage-Barnase-EndoU-ColicinE5/D-RelE-like nuclease" evidence="2">
    <location>
        <begin position="60"/>
        <end position="153"/>
    </location>
</feature>
<dbReference type="InterPro" id="IPR041092">
    <property type="entry name" value="PBECR1"/>
</dbReference>
<gene>
    <name evidence="3" type="ORF">NYG95_08865</name>
</gene>
<name>A0ABT7I8I2_9BACT</name>
<reference evidence="3" key="2">
    <citation type="journal article" date="2023" name="Microorganisms">
        <title>Isolation and Genomic Characteristics of Cat-Borne Campylobacter felis sp. nov. and Sheep-Borne Campylobacter ovis sp. nov.</title>
        <authorList>
            <person name="Wang H."/>
            <person name="Li Y."/>
            <person name="Gu Y."/>
            <person name="Zhou G."/>
            <person name="Chen X."/>
            <person name="Zhang X."/>
            <person name="Shao Z."/>
            <person name="Zhang J."/>
            <person name="Zhang M."/>
        </authorList>
    </citation>
    <scope>NUCLEOTIDE SEQUENCE</scope>
    <source>
        <strain evidence="3">XJK33-1</strain>
    </source>
</reference>
<evidence type="ECO:0000259" key="1">
    <source>
        <dbReference type="Pfam" id="PF18763"/>
    </source>
</evidence>
<proteinExistence type="predicted"/>
<accession>A0ABT7I8I2</accession>
<evidence type="ECO:0000313" key="4">
    <source>
        <dbReference type="Proteomes" id="UP001176223"/>
    </source>
</evidence>
<sequence length="597" mass="67350">EELKRQEEIYKRQEANNLKDILEAEESPLKEDFGVNFEGFKGKEAVLKLLEEKRGQVSGAFYKEGLGEIDLVWGDESFGLKHIIDKHGGEFKDLASELSEIVNKGEVLRDGDRATLKYIKEKGEIYKIGLKGNWKGEETKNKWIITAYKDEREMAKTIDSSNFTKGETLPLNSSQILNAKPLNLTENIYLKDNDTPLKVEYAVVNKDDIKPSFELSKTQYRSEKQEELIEKIKNEFNSDLLVNIRGDLKNGNPIVTQNGEVLSGNHRAAALKELEGENLSKYQNAVKEAFGVELKENEMLVRVVSDDTSEAEIKRFAAASNEGLENNLGEQGVSLFAKYQDKIKALKMAKRPFVADDVYNLKYLVNKALGETSITKENDTSKALFASLARGRNNTILKALNELEKENLEQVSKVANMFFDNAGAFYNLTHDLDMPKMQNLQNYFSDVLVSAAKADYTRAEDFTKLNEDIRAFLDSADKEAMLKLSPNLVSDLLTKAMGAGFARFARLENPSANLFDFLNGLKAELIEKGGPDLFSGGKGVKLNERDEFDFAKELILKGQDSNEKFKLYGNLEELKAWRKESKTKLDKARVNLSKIDE</sequence>
<dbReference type="InterPro" id="IPR041398">
    <property type="entry name" value="DdrB_dom"/>
</dbReference>
<comment type="caution">
    <text evidence="3">The sequence shown here is derived from an EMBL/GenBank/DDBJ whole genome shotgun (WGS) entry which is preliminary data.</text>
</comment>
<dbReference type="RefSeq" id="WP_289774279.1">
    <property type="nucleotide sequence ID" value="NZ_JANURU010000037.1"/>
</dbReference>
<feature type="domain" description="DdrB-like" evidence="1">
    <location>
        <begin position="194"/>
        <end position="304"/>
    </location>
</feature>
<protein>
    <submittedName>
        <fullName evidence="3">DUF3519 domain-containing protein</fullName>
    </submittedName>
</protein>
<evidence type="ECO:0000313" key="3">
    <source>
        <dbReference type="EMBL" id="MDL0147705.1"/>
    </source>
</evidence>